<protein>
    <recommendedName>
        <fullName evidence="3">Piwi domain-containing protein</fullName>
    </recommendedName>
</protein>
<dbReference type="EMBL" id="SRXT01000002">
    <property type="protein sequence ID" value="TGX54781.1"/>
    <property type="molecule type" value="Genomic_DNA"/>
</dbReference>
<dbReference type="Proteomes" id="UP000306147">
    <property type="component" value="Unassembled WGS sequence"/>
</dbReference>
<keyword evidence="2" id="KW-1185">Reference proteome</keyword>
<dbReference type="Gene3D" id="3.30.420.10">
    <property type="entry name" value="Ribonuclease H-like superfamily/Ribonuclease H"/>
    <property type="match status" value="1"/>
</dbReference>
<dbReference type="RefSeq" id="WP_135962677.1">
    <property type="nucleotide sequence ID" value="NZ_SRXT01000002.1"/>
</dbReference>
<evidence type="ECO:0000313" key="2">
    <source>
        <dbReference type="Proteomes" id="UP000306147"/>
    </source>
</evidence>
<dbReference type="SUPFAM" id="SSF53098">
    <property type="entry name" value="Ribonuclease H-like"/>
    <property type="match status" value="1"/>
</dbReference>
<proteinExistence type="predicted"/>
<sequence length="511" mass="56550">MRIATHRIPEPLLEFGHGQRMEAPKDGLFLFGPLEGPDGRSQVRLGVIGTDSGVGLSRRWLERIGLHIGGKTDRKGRPTLWAPAWPGFETCFGISMPTRGMVELGLKSGDIDHCIKKNNRADAVRSTVLLFADAIRTHIRGEERRPDVWLVVVPDVVYRYGRPEVAAPPRDERTASDITSFKDAKRFFEQGGDLFPETVKDAETYLFSNNFHHQLKAELLQDGVVLQLILESTLVDRSLGISDDRRRGLQDEATVAWNFCTTLYFKMDAKPWALADVRPGVCYVGLVFKKDDTPAATGEACCAAQMFLNSGDGLVFRGALGPWYSDKTKEYHLSETAAAALMDSVVAGYSAKHGCAPTQLFIHGRHRFSDDEWQGFSSSVPAETQLVGVKIKQLDDVRLFRPDASVPVLRGTALTVGRYSGFLWARGYVPRLAAYQGFETPKPLTIDITHGRGDIVEVLSDVLALTKVNYNACDFASALPVTLKFADRVGEILMASPRTVTAPPLPFRHYI</sequence>
<comment type="caution">
    <text evidence="1">The sequence shown here is derived from an EMBL/GenBank/DDBJ whole genome shotgun (WGS) entry which is preliminary data.</text>
</comment>
<dbReference type="OrthoDB" id="580851at2"/>
<name>A0A4S1XFD6_9SPHN</name>
<dbReference type="AlphaFoldDB" id="A0A4S1XFD6"/>
<evidence type="ECO:0000313" key="1">
    <source>
        <dbReference type="EMBL" id="TGX54781.1"/>
    </source>
</evidence>
<accession>A0A4S1XFD6</accession>
<evidence type="ECO:0008006" key="3">
    <source>
        <dbReference type="Google" id="ProtNLM"/>
    </source>
</evidence>
<gene>
    <name evidence="1" type="ORF">E5A73_04820</name>
</gene>
<organism evidence="1 2">
    <name type="scientific">Sphingomonas gei</name>
    <dbReference type="NCBI Taxonomy" id="1395960"/>
    <lineage>
        <taxon>Bacteria</taxon>
        <taxon>Pseudomonadati</taxon>
        <taxon>Pseudomonadota</taxon>
        <taxon>Alphaproteobacteria</taxon>
        <taxon>Sphingomonadales</taxon>
        <taxon>Sphingomonadaceae</taxon>
        <taxon>Sphingomonas</taxon>
    </lineage>
</organism>
<dbReference type="InterPro" id="IPR012337">
    <property type="entry name" value="RNaseH-like_sf"/>
</dbReference>
<dbReference type="GO" id="GO:0003676">
    <property type="term" value="F:nucleic acid binding"/>
    <property type="evidence" value="ECO:0007669"/>
    <property type="project" value="InterPro"/>
</dbReference>
<reference evidence="1 2" key="1">
    <citation type="submission" date="2019-04" db="EMBL/GenBank/DDBJ databases">
        <title>Sphingomonas psychrotolerans sp. nov., isolated from soil in the Tianshan Mountains, Xinjiang, China.</title>
        <authorList>
            <person name="Luo Y."/>
            <person name="Sheng H."/>
        </authorList>
    </citation>
    <scope>NUCLEOTIDE SEQUENCE [LARGE SCALE GENOMIC DNA]</scope>
    <source>
        <strain evidence="1 2">ZFGT-11</strain>
    </source>
</reference>
<dbReference type="InterPro" id="IPR036397">
    <property type="entry name" value="RNaseH_sf"/>
</dbReference>